<dbReference type="EMBL" id="OFSQ01000038">
    <property type="protein sequence ID" value="SOY67713.1"/>
    <property type="molecule type" value="Genomic_DNA"/>
</dbReference>
<feature type="binding site" evidence="5">
    <location>
        <position position="162"/>
    </location>
    <ligand>
        <name>Mg(2+)</name>
        <dbReference type="ChEBI" id="CHEBI:18420"/>
    </ligand>
</feature>
<comment type="cofactor">
    <cofactor evidence="1">
        <name>Mg(2+)</name>
        <dbReference type="ChEBI" id="CHEBI:18420"/>
    </cofactor>
</comment>
<dbReference type="GO" id="GO:0016829">
    <property type="term" value="F:lyase activity"/>
    <property type="evidence" value="ECO:0007669"/>
    <property type="project" value="UniProtKB-KW"/>
</dbReference>
<feature type="binding site" evidence="4">
    <location>
        <position position="131"/>
    </location>
    <ligand>
        <name>substrate</name>
    </ligand>
</feature>
<dbReference type="OrthoDB" id="348111at2"/>
<evidence type="ECO:0000256" key="4">
    <source>
        <dbReference type="PIRSR" id="PIRSR015582-1"/>
    </source>
</evidence>
<dbReference type="Pfam" id="PF03328">
    <property type="entry name" value="HpcH_HpaI"/>
    <property type="match status" value="1"/>
</dbReference>
<dbReference type="PANTHER" id="PTHR32308">
    <property type="entry name" value="LYASE BETA SUBUNIT, PUTATIVE (AFU_ORTHOLOGUE AFUA_4G13030)-RELATED"/>
    <property type="match status" value="1"/>
</dbReference>
<dbReference type="Gene3D" id="3.20.20.60">
    <property type="entry name" value="Phosphoenolpyruvate-binding domains"/>
    <property type="match status" value="1"/>
</dbReference>
<dbReference type="Proteomes" id="UP000256780">
    <property type="component" value="Chromosome CBM2587_b"/>
</dbReference>
<protein>
    <submittedName>
        <fullName evidence="7">Citrate lyase/ aldolase</fullName>
        <ecNumber evidence="7">4.1.-.-</ecNumber>
    </submittedName>
</protein>
<dbReference type="InterPro" id="IPR005000">
    <property type="entry name" value="Aldolase/citrate-lyase_domain"/>
</dbReference>
<dbReference type="EC" id="4.1.-.-" evidence="7"/>
<proteinExistence type="predicted"/>
<evidence type="ECO:0000259" key="6">
    <source>
        <dbReference type="Pfam" id="PF03328"/>
    </source>
</evidence>
<feature type="binding site" evidence="5">
    <location>
        <position position="131"/>
    </location>
    <ligand>
        <name>Mg(2+)</name>
        <dbReference type="ChEBI" id="CHEBI:18420"/>
    </ligand>
</feature>
<keyword evidence="3 5" id="KW-0460">Magnesium</keyword>
<dbReference type="PANTHER" id="PTHR32308:SF10">
    <property type="entry name" value="CITRATE LYASE SUBUNIT BETA"/>
    <property type="match status" value="1"/>
</dbReference>
<sequence length="302" mass="32348">MTNNANLTTPRRSVLYVPATNTRAIEKARNLPCDAIVFDLEDAVAPAMKAQARDSLASAFAAQPFAAHETVIRINALGTAEFDADLRAAAACGADAILLPKVDTGADLERYAAAIGAFGKGPVPKLWAMIETAAAVHHIDGILQAGRRRQVQLDCLVVGTNDLAKETGVYPGDQRVYLLPWLMSVVLAARRYGTDVLDGVWNDFGDRAGFAQEVLQSVRMGFDGKTLIHPTQVDPANAAFTPSDAATAEAQAIVAAFARPEHAAAGVINLDGRMVERLHLEQATRLLARMDAIRARRQRPGC</sequence>
<dbReference type="GO" id="GO:0000287">
    <property type="term" value="F:magnesium ion binding"/>
    <property type="evidence" value="ECO:0007669"/>
    <property type="project" value="TreeGrafter"/>
</dbReference>
<dbReference type="AlphaFoldDB" id="A0A976A8I5"/>
<dbReference type="InterPro" id="IPR015813">
    <property type="entry name" value="Pyrv/PenolPyrv_kinase-like_dom"/>
</dbReference>
<comment type="caution">
    <text evidence="7">The sequence shown here is derived from an EMBL/GenBank/DDBJ whole genome shotgun (WGS) entry which is preliminary data.</text>
</comment>
<evidence type="ECO:0000256" key="5">
    <source>
        <dbReference type="PIRSR" id="PIRSR015582-2"/>
    </source>
</evidence>
<dbReference type="PIRSF" id="PIRSF015582">
    <property type="entry name" value="Cit_lyase_B"/>
    <property type="match status" value="1"/>
</dbReference>
<evidence type="ECO:0000256" key="3">
    <source>
        <dbReference type="ARBA" id="ARBA00022842"/>
    </source>
</evidence>
<keyword evidence="2 5" id="KW-0479">Metal-binding</keyword>
<dbReference type="RefSeq" id="WP_116359061.1">
    <property type="nucleotide sequence ID" value="NZ_LT976854.1"/>
</dbReference>
<keyword evidence="7" id="KW-0456">Lyase</keyword>
<organism evidence="7 8">
    <name type="scientific">Cupriavidus taiwanensis</name>
    <dbReference type="NCBI Taxonomy" id="164546"/>
    <lineage>
        <taxon>Bacteria</taxon>
        <taxon>Pseudomonadati</taxon>
        <taxon>Pseudomonadota</taxon>
        <taxon>Betaproteobacteria</taxon>
        <taxon>Burkholderiales</taxon>
        <taxon>Burkholderiaceae</taxon>
        <taxon>Cupriavidus</taxon>
    </lineage>
</organism>
<evidence type="ECO:0000256" key="1">
    <source>
        <dbReference type="ARBA" id="ARBA00001946"/>
    </source>
</evidence>
<dbReference type="GO" id="GO:0006107">
    <property type="term" value="P:oxaloacetate metabolic process"/>
    <property type="evidence" value="ECO:0007669"/>
    <property type="project" value="TreeGrafter"/>
</dbReference>
<feature type="domain" description="HpcH/HpaI aldolase/citrate lyase" evidence="6">
    <location>
        <begin position="12"/>
        <end position="230"/>
    </location>
</feature>
<evidence type="ECO:0000256" key="2">
    <source>
        <dbReference type="ARBA" id="ARBA00022723"/>
    </source>
</evidence>
<dbReference type="InterPro" id="IPR011206">
    <property type="entry name" value="Citrate_lyase_beta/mcl1/mcl2"/>
</dbReference>
<accession>A0A976A8I5</accession>
<reference evidence="7 8" key="1">
    <citation type="submission" date="2018-01" db="EMBL/GenBank/DDBJ databases">
        <authorList>
            <person name="Clerissi C."/>
        </authorList>
    </citation>
    <scope>NUCLEOTIDE SEQUENCE [LARGE SCALE GENOMIC DNA]</scope>
    <source>
        <strain evidence="7">Cupriavidus sp. LMG 19464</strain>
    </source>
</reference>
<gene>
    <name evidence="7" type="ORF">CBM2587_B90163</name>
</gene>
<dbReference type="SUPFAM" id="SSF51621">
    <property type="entry name" value="Phosphoenolpyruvate/pyruvate domain"/>
    <property type="match status" value="1"/>
</dbReference>
<name>A0A976A8I5_9BURK</name>
<dbReference type="InterPro" id="IPR040442">
    <property type="entry name" value="Pyrv_kinase-like_dom_sf"/>
</dbReference>
<evidence type="ECO:0000313" key="8">
    <source>
        <dbReference type="Proteomes" id="UP000256780"/>
    </source>
</evidence>
<feature type="binding site" evidence="4">
    <location>
        <position position="73"/>
    </location>
    <ligand>
        <name>substrate</name>
    </ligand>
</feature>
<evidence type="ECO:0000313" key="7">
    <source>
        <dbReference type="EMBL" id="SOY67713.1"/>
    </source>
</evidence>